<evidence type="ECO:0000256" key="1">
    <source>
        <dbReference type="ARBA" id="ARBA00023121"/>
    </source>
</evidence>
<proteinExistence type="predicted"/>
<dbReference type="PANTHER" id="PTHR33434">
    <property type="entry name" value="DEGV DOMAIN-CONTAINING PROTEIN DR_1986-RELATED"/>
    <property type="match status" value="1"/>
</dbReference>
<sequence>MSQGQESGGRWAELIHRLARGPRGRSRGPKILIVTDTAAGLPEQVVQEHAQQLRVLPMPVTVDQQVYIEGVDDVHTELALGLALGKRVTTSRPAPGQFLRVLDQAAQEGFDHVVIVTIASALSGTADAARWAAERSAVPTTVVDSLNVGLGEGFAVLSALERASARAPLSEVLSAARSGQASKVWFSVPSLEQLRRGGRIGAAASVLGTLLNVKPLLSVNESGAIVAAERTRSMAKAVARMIELGTAEAGEDPSIVTIGVHHFGTGDLAHKVVDAMAPLTVRPVLVTPVPAVLAAHTGAGAIALVVRKDPEVVPIRAGEGN</sequence>
<dbReference type="AlphaFoldDB" id="A0A496PKZ0"/>
<dbReference type="SUPFAM" id="SSF82549">
    <property type="entry name" value="DAK1/DegV-like"/>
    <property type="match status" value="1"/>
</dbReference>
<dbReference type="Gene3D" id="3.40.50.10170">
    <property type="match status" value="1"/>
</dbReference>
<evidence type="ECO:0000313" key="3">
    <source>
        <dbReference type="Proteomes" id="UP000273119"/>
    </source>
</evidence>
<reference evidence="2 3" key="1">
    <citation type="submission" date="2018-07" db="EMBL/GenBank/DDBJ databases">
        <title>Arthrobacter sp. nov., isolated from raw cow's milk with high bacterial count.</title>
        <authorList>
            <person name="Hahne J."/>
            <person name="Isele D."/>
            <person name="Lipski A."/>
        </authorList>
    </citation>
    <scope>NUCLEOTIDE SEQUENCE [LARGE SCALE GENOMIC DNA]</scope>
    <source>
        <strain evidence="2 3">JZ R-183</strain>
    </source>
</reference>
<dbReference type="PROSITE" id="PS51482">
    <property type="entry name" value="DEGV"/>
    <property type="match status" value="1"/>
</dbReference>
<keyword evidence="1" id="KW-0446">Lipid-binding</keyword>
<dbReference type="PANTHER" id="PTHR33434:SF2">
    <property type="entry name" value="FATTY ACID-BINDING PROTEIN TM_1468"/>
    <property type="match status" value="1"/>
</dbReference>
<protein>
    <submittedName>
        <fullName evidence="2">DegV family protein</fullName>
    </submittedName>
</protein>
<name>A0A496PKZ0_9MICC</name>
<keyword evidence="3" id="KW-1185">Reference proteome</keyword>
<gene>
    <name evidence="2" type="ORF">DWQ67_05135</name>
</gene>
<dbReference type="RefSeq" id="WP_121484509.1">
    <property type="nucleotide sequence ID" value="NZ_QQXL01000002.1"/>
</dbReference>
<dbReference type="Gene3D" id="3.30.1180.10">
    <property type="match status" value="1"/>
</dbReference>
<comment type="caution">
    <text evidence="2">The sequence shown here is derived from an EMBL/GenBank/DDBJ whole genome shotgun (WGS) entry which is preliminary data.</text>
</comment>
<dbReference type="Pfam" id="PF02645">
    <property type="entry name" value="DegV"/>
    <property type="match status" value="1"/>
</dbReference>
<dbReference type="NCBIfam" id="TIGR00762">
    <property type="entry name" value="DegV"/>
    <property type="match status" value="1"/>
</dbReference>
<evidence type="ECO:0000313" key="2">
    <source>
        <dbReference type="EMBL" id="RKW71174.1"/>
    </source>
</evidence>
<organism evidence="2 3">
    <name type="scientific">Galactobacter caseinivorans</name>
    <dbReference type="NCBI Taxonomy" id="2676123"/>
    <lineage>
        <taxon>Bacteria</taxon>
        <taxon>Bacillati</taxon>
        <taxon>Actinomycetota</taxon>
        <taxon>Actinomycetes</taxon>
        <taxon>Micrococcales</taxon>
        <taxon>Micrococcaceae</taxon>
        <taxon>Galactobacter</taxon>
    </lineage>
</organism>
<dbReference type="GO" id="GO:0008289">
    <property type="term" value="F:lipid binding"/>
    <property type="evidence" value="ECO:0007669"/>
    <property type="project" value="UniProtKB-KW"/>
</dbReference>
<dbReference type="EMBL" id="QQXL01000002">
    <property type="protein sequence ID" value="RKW71174.1"/>
    <property type="molecule type" value="Genomic_DNA"/>
</dbReference>
<accession>A0A496PKZ0</accession>
<dbReference type="InterPro" id="IPR043168">
    <property type="entry name" value="DegV_C"/>
</dbReference>
<dbReference type="InterPro" id="IPR003797">
    <property type="entry name" value="DegV"/>
</dbReference>
<dbReference type="Proteomes" id="UP000273119">
    <property type="component" value="Unassembled WGS sequence"/>
</dbReference>
<dbReference type="InterPro" id="IPR050270">
    <property type="entry name" value="DegV_domain_contain"/>
</dbReference>